<proteinExistence type="predicted"/>
<name>A0A1X7UCU0_AMPQE</name>
<sequence length="76" mass="8816">MIGQQGCVILQYDCTGCILLLRAPLSMRLKTVQQLVLPFKLHLYVQVQCIHNMLKYLKMLLACTVQENRCIKGHWL</sequence>
<dbReference type="EnsemblMetazoa" id="Aqu2.1.25470_001">
    <property type="protein sequence ID" value="Aqu2.1.25470_001"/>
    <property type="gene ID" value="Aqu2.1.25470"/>
</dbReference>
<dbReference type="AlphaFoldDB" id="A0A1X7UCU0"/>
<organism evidence="1">
    <name type="scientific">Amphimedon queenslandica</name>
    <name type="common">Sponge</name>
    <dbReference type="NCBI Taxonomy" id="400682"/>
    <lineage>
        <taxon>Eukaryota</taxon>
        <taxon>Metazoa</taxon>
        <taxon>Porifera</taxon>
        <taxon>Demospongiae</taxon>
        <taxon>Heteroscleromorpha</taxon>
        <taxon>Haplosclerida</taxon>
        <taxon>Niphatidae</taxon>
        <taxon>Amphimedon</taxon>
    </lineage>
</organism>
<reference evidence="1" key="1">
    <citation type="submission" date="2017-05" db="UniProtKB">
        <authorList>
            <consortium name="EnsemblMetazoa"/>
        </authorList>
    </citation>
    <scope>IDENTIFICATION</scope>
</reference>
<accession>A0A1X7UCU0</accession>
<dbReference type="InParanoid" id="A0A1X7UCU0"/>
<protein>
    <submittedName>
        <fullName evidence="1">Uncharacterized protein</fullName>
    </submittedName>
</protein>
<evidence type="ECO:0000313" key="1">
    <source>
        <dbReference type="EnsemblMetazoa" id="Aqu2.1.25470_001"/>
    </source>
</evidence>